<keyword evidence="3" id="KW-0812">Transmembrane</keyword>
<dbReference type="PROSITE" id="PS01208">
    <property type="entry name" value="VWFC_1"/>
    <property type="match status" value="1"/>
</dbReference>
<dbReference type="GO" id="GO:0045597">
    <property type="term" value="P:positive regulation of cell differentiation"/>
    <property type="evidence" value="ECO:0007669"/>
    <property type="project" value="TreeGrafter"/>
</dbReference>
<dbReference type="PANTHER" id="PTHR11348">
    <property type="entry name" value="CONNECTIVE TISSUE GROWTH FACTOR-RELATED"/>
    <property type="match status" value="1"/>
</dbReference>
<evidence type="ECO:0000313" key="5">
    <source>
        <dbReference type="EMBL" id="KAG8179882.1"/>
    </source>
</evidence>
<keyword evidence="6" id="KW-1185">Reference proteome</keyword>
<dbReference type="PROSITE" id="PS50853">
    <property type="entry name" value="FN3"/>
    <property type="match status" value="1"/>
</dbReference>
<dbReference type="InterPro" id="IPR003961">
    <property type="entry name" value="FN3_dom"/>
</dbReference>
<name>A0AAV6U741_9ARAC</name>
<feature type="compositionally biased region" description="Basic and acidic residues" evidence="2">
    <location>
        <begin position="863"/>
        <end position="879"/>
    </location>
</feature>
<dbReference type="InterPro" id="IPR036116">
    <property type="entry name" value="FN3_sf"/>
</dbReference>
<dbReference type="SMART" id="SM00060">
    <property type="entry name" value="FN3"/>
    <property type="match status" value="3"/>
</dbReference>
<evidence type="ECO:0000313" key="6">
    <source>
        <dbReference type="Proteomes" id="UP000827092"/>
    </source>
</evidence>
<dbReference type="GO" id="GO:0007155">
    <property type="term" value="P:cell adhesion"/>
    <property type="evidence" value="ECO:0007669"/>
    <property type="project" value="TreeGrafter"/>
</dbReference>
<dbReference type="PANTHER" id="PTHR11348:SF34">
    <property type="entry name" value="EPIDERMAL CELL SURFACE RECEPTOR-RELATED"/>
    <property type="match status" value="1"/>
</dbReference>
<keyword evidence="1" id="KW-0732">Signal</keyword>
<evidence type="ECO:0000256" key="2">
    <source>
        <dbReference type="SAM" id="MobiDB-lite"/>
    </source>
</evidence>
<feature type="domain" description="Fibronectin type-III" evidence="4">
    <location>
        <begin position="595"/>
        <end position="699"/>
    </location>
</feature>
<keyword evidence="3" id="KW-1133">Transmembrane helix</keyword>
<feature type="region of interest" description="Disordered" evidence="2">
    <location>
        <begin position="847"/>
        <end position="879"/>
    </location>
</feature>
<evidence type="ECO:0000259" key="4">
    <source>
        <dbReference type="PROSITE" id="PS50853"/>
    </source>
</evidence>
<dbReference type="SUPFAM" id="SSF49265">
    <property type="entry name" value="Fibronectin type III"/>
    <property type="match status" value="1"/>
</dbReference>
<dbReference type="GO" id="GO:0005615">
    <property type="term" value="C:extracellular space"/>
    <property type="evidence" value="ECO:0007669"/>
    <property type="project" value="TreeGrafter"/>
</dbReference>
<sequence length="879" mass="94190">MDTLILHRYCSLSDGCVFGNASFARGVRFEAGCEARCVCEGRGRVTCAPRCRRPEEEEPAPGCRLRPDPEDPDCCTLAVCAFPGVRVVSVEALSGSSVRVRVDPPSSPVRAWVRRGGGAEWVSAGGGAADEEGALEVEGLQPATDYELRVTRDNDTSNTVQVRTLPPGSSAGVCVHEGRPLAEGEEVESGCEHRCVCRAGGLLECRDRCQVWVDAVGLEGCEWRPAPDDPCCTVPVCPPHHAPNLLPFPTGGVMGGNGARCEGEGGASYRAGDIWESGDGCRTTICRCGAQGVQCTSECPPAPPRCPGPLLTTPDCPCPVCPAAEHHPPPMPPTTASPRACEFRGVPYAAGAEFRDGCAARCVCGADLRVQCAPLQCPPTPEGCLEWDEGGEDPCCPRCKHSGCVSEGVRRRPSEKWAEEGGRQCECLEGGRVRCCPRVPPRFLAPTERCPRPVVVTPDDPQMCPYVVCNNTAHGGEALEEENEHEEEQGELRAVSVVALNATAVRVRFSLPPSLVGGRGHAELRFSPDPSLAEGAWRAQRFSRPRRLFDSPHIEYVLGAGLDPSHTYYMRVRVRPDPPLPAPHDSALFKVTMPPPAAVRVDVRPLHAHPSPHGARITWRPLGHSERRLVDALLLQWRREGEGEWEETPPLHRDTSAWELRGLQPASAYELRLLLRGEEGAPALEAAPGNTLRFTTTNTTAEEPSLKASLVSVGGASASFSVSPLPRKEEVRAARVRWGGGGEEARSSYTAPPNASQPAVLEGLAPDTKYWAQLDLFLSDGRALTSDRVEFKTEKAAVSQEARSTEDGAGGVGALVAVAVVCGAAALAFALLLVVVVRRRGAAAPISRTPSEAAYDNPTYKTYDGERPENPSRALSLEK</sequence>
<comment type="caution">
    <text evidence="5">The sequence shown here is derived from an EMBL/GenBank/DDBJ whole genome shotgun (WGS) entry which is preliminary data.</text>
</comment>
<dbReference type="CDD" id="cd00063">
    <property type="entry name" value="FN3"/>
    <property type="match status" value="1"/>
</dbReference>
<protein>
    <recommendedName>
        <fullName evidence="4">Fibronectin type-III domain-containing protein</fullName>
    </recommendedName>
</protein>
<keyword evidence="3" id="KW-0472">Membrane</keyword>
<evidence type="ECO:0000256" key="1">
    <source>
        <dbReference type="ARBA" id="ARBA00022729"/>
    </source>
</evidence>
<dbReference type="InterPro" id="IPR050941">
    <property type="entry name" value="CCN"/>
</dbReference>
<reference evidence="5 6" key="1">
    <citation type="journal article" date="2022" name="Nat. Ecol. Evol.">
        <title>A masculinizing supergene underlies an exaggerated male reproductive morph in a spider.</title>
        <authorList>
            <person name="Hendrickx F."/>
            <person name="De Corte Z."/>
            <person name="Sonet G."/>
            <person name="Van Belleghem S.M."/>
            <person name="Kostlbacher S."/>
            <person name="Vangestel C."/>
        </authorList>
    </citation>
    <scope>NUCLEOTIDE SEQUENCE [LARGE SCALE GENOMIC DNA]</scope>
    <source>
        <strain evidence="5">W744_W776</strain>
    </source>
</reference>
<dbReference type="AlphaFoldDB" id="A0AAV6U741"/>
<dbReference type="InterPro" id="IPR001007">
    <property type="entry name" value="VWF_dom"/>
</dbReference>
<dbReference type="Proteomes" id="UP000827092">
    <property type="component" value="Unassembled WGS sequence"/>
</dbReference>
<evidence type="ECO:0000256" key="3">
    <source>
        <dbReference type="SAM" id="Phobius"/>
    </source>
</evidence>
<dbReference type="EMBL" id="JAFNEN010000598">
    <property type="protein sequence ID" value="KAG8179882.1"/>
    <property type="molecule type" value="Genomic_DNA"/>
</dbReference>
<proteinExistence type="predicted"/>
<feature type="transmembrane region" description="Helical" evidence="3">
    <location>
        <begin position="812"/>
        <end position="837"/>
    </location>
</feature>
<dbReference type="GO" id="GO:0005178">
    <property type="term" value="F:integrin binding"/>
    <property type="evidence" value="ECO:0007669"/>
    <property type="project" value="TreeGrafter"/>
</dbReference>
<organism evidence="5 6">
    <name type="scientific">Oedothorax gibbosus</name>
    <dbReference type="NCBI Taxonomy" id="931172"/>
    <lineage>
        <taxon>Eukaryota</taxon>
        <taxon>Metazoa</taxon>
        <taxon>Ecdysozoa</taxon>
        <taxon>Arthropoda</taxon>
        <taxon>Chelicerata</taxon>
        <taxon>Arachnida</taxon>
        <taxon>Araneae</taxon>
        <taxon>Araneomorphae</taxon>
        <taxon>Entelegynae</taxon>
        <taxon>Araneoidea</taxon>
        <taxon>Linyphiidae</taxon>
        <taxon>Erigoninae</taxon>
        <taxon>Oedothorax</taxon>
    </lineage>
</organism>
<accession>A0AAV6U741</accession>
<dbReference type="SMART" id="SM00214">
    <property type="entry name" value="VWC"/>
    <property type="match status" value="5"/>
</dbReference>
<gene>
    <name evidence="5" type="ORF">JTE90_017414</name>
</gene>